<evidence type="ECO:0000313" key="2">
    <source>
        <dbReference type="EMBL" id="MXU88293.1"/>
    </source>
</evidence>
<evidence type="ECO:0000256" key="1">
    <source>
        <dbReference type="SAM" id="MobiDB-lite"/>
    </source>
</evidence>
<sequence>MAGAATRAALVPVRGAHGVGLAAAVGHAAPARTGARQEAVLRADQGGAVRVDPRHPGGDLAGLPGSRSSPVEARVPRLGSHGKPVANKSARVPGGREAPGG</sequence>
<organism evidence="2">
    <name type="scientific">Ixodes ricinus</name>
    <name type="common">Common tick</name>
    <name type="synonym">Acarus ricinus</name>
    <dbReference type="NCBI Taxonomy" id="34613"/>
    <lineage>
        <taxon>Eukaryota</taxon>
        <taxon>Metazoa</taxon>
        <taxon>Ecdysozoa</taxon>
        <taxon>Arthropoda</taxon>
        <taxon>Chelicerata</taxon>
        <taxon>Arachnida</taxon>
        <taxon>Acari</taxon>
        <taxon>Parasitiformes</taxon>
        <taxon>Ixodida</taxon>
        <taxon>Ixodoidea</taxon>
        <taxon>Ixodidae</taxon>
        <taxon>Ixodinae</taxon>
        <taxon>Ixodes</taxon>
    </lineage>
</organism>
<accession>A0A6B0UIE3</accession>
<name>A0A6B0UIE3_IXORI</name>
<dbReference type="AlphaFoldDB" id="A0A6B0UIE3"/>
<dbReference type="EMBL" id="GIFC01006210">
    <property type="protein sequence ID" value="MXU88293.1"/>
    <property type="molecule type" value="Transcribed_RNA"/>
</dbReference>
<protein>
    <submittedName>
        <fullName evidence="2">Putative secreted protein</fullName>
    </submittedName>
</protein>
<feature type="region of interest" description="Disordered" evidence="1">
    <location>
        <begin position="44"/>
        <end position="101"/>
    </location>
</feature>
<reference evidence="2" key="1">
    <citation type="submission" date="2019-12" db="EMBL/GenBank/DDBJ databases">
        <title>An insight into the sialome of adult female Ixodes ricinus ticks feeding for 6 days.</title>
        <authorList>
            <person name="Perner J."/>
            <person name="Ribeiro J.M.C."/>
        </authorList>
    </citation>
    <scope>NUCLEOTIDE SEQUENCE</scope>
    <source>
        <strain evidence="2">Semi-engorged</strain>
        <tissue evidence="2">Salivary glands</tissue>
    </source>
</reference>
<proteinExistence type="predicted"/>